<dbReference type="AlphaFoldDB" id="V6I2E9"/>
<evidence type="ECO:0000313" key="1">
    <source>
        <dbReference type="EMBL" id="EQA63662.1"/>
    </source>
</evidence>
<comment type="caution">
    <text evidence="1">The sequence shown here is derived from an EMBL/GenBank/DDBJ whole genome shotgun (WGS) entry which is preliminary data.</text>
</comment>
<dbReference type="EMBL" id="AHMT02000016">
    <property type="protein sequence ID" value="EQA63662.1"/>
    <property type="molecule type" value="Genomic_DNA"/>
</dbReference>
<evidence type="ECO:0000313" key="2">
    <source>
        <dbReference type="Proteomes" id="UP000018747"/>
    </source>
</evidence>
<name>V6I2E9_9LEPT</name>
<reference evidence="1" key="1">
    <citation type="submission" date="2013-05" db="EMBL/GenBank/DDBJ databases">
        <authorList>
            <person name="Harkins D.M."/>
            <person name="Durkin A.S."/>
            <person name="Brinkac L.M."/>
            <person name="Haft D.H."/>
            <person name="Selengut J.D."/>
            <person name="Sanka R."/>
            <person name="DePew J."/>
            <person name="Purushe J."/>
            <person name="Hartskeerl R.A."/>
            <person name="Ahmed A."/>
            <person name="van der Linden H."/>
            <person name="Goris M.G.A."/>
            <person name="Vinetz J.M."/>
            <person name="Sutton G.G."/>
            <person name="Nierman W.C."/>
            <person name="Fouts D.E."/>
        </authorList>
    </citation>
    <scope>NUCLEOTIDE SEQUENCE [LARGE SCALE GENOMIC DNA]</scope>
    <source>
        <strain evidence="1">L 60</strain>
    </source>
</reference>
<organism evidence="1 2">
    <name type="scientific">Leptospira alexanderi serovar Manhao 3 str. L 60</name>
    <dbReference type="NCBI Taxonomy" id="1049759"/>
    <lineage>
        <taxon>Bacteria</taxon>
        <taxon>Pseudomonadati</taxon>
        <taxon>Spirochaetota</taxon>
        <taxon>Spirochaetia</taxon>
        <taxon>Leptospirales</taxon>
        <taxon>Leptospiraceae</taxon>
        <taxon>Leptospira</taxon>
    </lineage>
</organism>
<dbReference type="Proteomes" id="UP000018747">
    <property type="component" value="Unassembled WGS sequence"/>
</dbReference>
<gene>
    <name evidence="1" type="ORF">LEP1GSC062_3896</name>
</gene>
<dbReference type="RefSeq" id="WP_010577214.1">
    <property type="nucleotide sequence ID" value="NZ_AHMT02000016.1"/>
</dbReference>
<sequence>MTVASQTFAGHGFFLTIYNKTALTLRTLAATEVNCMSTYGGLSGLTIPPFSQSQQIYVEITQTIPTDCRGNYDGHNVTLPIVFFDTGANNGVTKSFVLNFIGLIGGPYYCASTFKDDESGNYMFAASTVLANDDQTTCNLFAAVPAYSKGKK</sequence>
<accession>V6I2E9</accession>
<keyword evidence="2" id="KW-1185">Reference proteome</keyword>
<proteinExistence type="predicted"/>
<protein>
    <submittedName>
        <fullName evidence="1">Uncharacterized protein</fullName>
    </submittedName>
</protein>